<name>A0A1M5K836_9HYPH</name>
<gene>
    <name evidence="4" type="ORF">SAMN02745157_4311</name>
</gene>
<evidence type="ECO:0000256" key="2">
    <source>
        <dbReference type="ARBA" id="ARBA00006436"/>
    </source>
</evidence>
<comment type="similarity">
    <text evidence="1">Belongs to the CBP3 family.</text>
</comment>
<dbReference type="PANTHER" id="PTHR12184:SF1">
    <property type="entry name" value="UBIQUINOL-CYTOCHROME-C REDUCTASE COMPLEX ASSEMBLY FACTOR 1"/>
    <property type="match status" value="1"/>
</dbReference>
<dbReference type="PANTHER" id="PTHR12184">
    <property type="entry name" value="UBIQUINOL-CYTOCHROME C REDUCTASE COMPLEX ASSEMBLY FACTOR 1 FAMILY MEMBER"/>
    <property type="match status" value="1"/>
</dbReference>
<proteinExistence type="inferred from homology"/>
<dbReference type="Pfam" id="PF03981">
    <property type="entry name" value="Ubiq_cyt_C_chap"/>
    <property type="match status" value="1"/>
</dbReference>
<evidence type="ECO:0000259" key="3">
    <source>
        <dbReference type="Pfam" id="PF03981"/>
    </source>
</evidence>
<sequence>MFQRLFARRRRNEAIAYSLYGTIVAQARQPAFYADFGVPDTLDGRFDMIVLHGFLLFYRLKTEDTDHRRIGQDVFDIFLKDMDRNLREMGVTDMGVPKKLKKMAEAFYGRVGAYDSALTAGDAAALRDALARNIFPDGDGDRAVPQLAAYVEAAARQAAEQPVDAILAGRIAFPELSSPEAT</sequence>
<dbReference type="OrthoDB" id="7158889at2"/>
<dbReference type="STRING" id="1122133.SAMN02745157_4311"/>
<dbReference type="InterPro" id="IPR021150">
    <property type="entry name" value="Ubiq_cyt_c_chap"/>
</dbReference>
<accession>A0A1M5K836</accession>
<protein>
    <submittedName>
        <fullName evidence="4">Cytochrome b pre-mRNA-processing protein 3</fullName>
    </submittedName>
</protein>
<evidence type="ECO:0000313" key="4">
    <source>
        <dbReference type="EMBL" id="SHG48740.1"/>
    </source>
</evidence>
<evidence type="ECO:0000256" key="1">
    <source>
        <dbReference type="ARBA" id="ARBA00006407"/>
    </source>
</evidence>
<comment type="similarity">
    <text evidence="2">Belongs to the UPF0174 family.</text>
</comment>
<organism evidence="4 5">
    <name type="scientific">Kaistia soli DSM 19436</name>
    <dbReference type="NCBI Taxonomy" id="1122133"/>
    <lineage>
        <taxon>Bacteria</taxon>
        <taxon>Pseudomonadati</taxon>
        <taxon>Pseudomonadota</taxon>
        <taxon>Alphaproteobacteria</taxon>
        <taxon>Hyphomicrobiales</taxon>
        <taxon>Kaistiaceae</taxon>
        <taxon>Kaistia</taxon>
    </lineage>
</organism>
<evidence type="ECO:0000313" key="5">
    <source>
        <dbReference type="Proteomes" id="UP000184485"/>
    </source>
</evidence>
<dbReference type="AlphaFoldDB" id="A0A1M5K836"/>
<reference evidence="4 5" key="1">
    <citation type="submission" date="2016-11" db="EMBL/GenBank/DDBJ databases">
        <authorList>
            <person name="Jaros S."/>
            <person name="Januszkiewicz K."/>
            <person name="Wedrychowicz H."/>
        </authorList>
    </citation>
    <scope>NUCLEOTIDE SEQUENCE [LARGE SCALE GENOMIC DNA]</scope>
    <source>
        <strain evidence="4 5">DSM 19436</strain>
    </source>
</reference>
<dbReference type="InterPro" id="IPR007129">
    <property type="entry name" value="Ubiqinol_cyt_c_chaperone_CPB3"/>
</dbReference>
<dbReference type="Proteomes" id="UP000184485">
    <property type="component" value="Unassembled WGS sequence"/>
</dbReference>
<dbReference type="PIRSF" id="PIRSF032079">
    <property type="entry name" value="UCP032079"/>
    <property type="match status" value="1"/>
</dbReference>
<keyword evidence="5" id="KW-1185">Reference proteome</keyword>
<feature type="domain" description="Ubiquinol-cytochrome c chaperone" evidence="3">
    <location>
        <begin position="35"/>
        <end position="173"/>
    </location>
</feature>
<dbReference type="EMBL" id="FQUP01000005">
    <property type="protein sequence ID" value="SHG48740.1"/>
    <property type="molecule type" value="Genomic_DNA"/>
</dbReference>
<dbReference type="InterPro" id="IPR014569">
    <property type="entry name" value="Ubq_cyt-c_CBP3-rel"/>
</dbReference>
<dbReference type="RefSeq" id="WP_073057257.1">
    <property type="nucleotide sequence ID" value="NZ_FQUP01000005.1"/>
</dbReference>